<feature type="transmembrane region" description="Helical" evidence="6">
    <location>
        <begin position="166"/>
        <end position="186"/>
    </location>
</feature>
<dbReference type="GO" id="GO:0000139">
    <property type="term" value="C:Golgi membrane"/>
    <property type="evidence" value="ECO:0007669"/>
    <property type="project" value="TreeGrafter"/>
</dbReference>
<comment type="subcellular location">
    <subcellularLocation>
        <location evidence="1">Membrane</location>
        <topology evidence="1">Multi-pass membrane protein</topology>
    </subcellularLocation>
</comment>
<evidence type="ECO:0000256" key="2">
    <source>
        <dbReference type="ARBA" id="ARBA00006293"/>
    </source>
</evidence>
<dbReference type="OrthoDB" id="10027013at2759"/>
<name>A0A8H7UJR5_9FUNG</name>
<protein>
    <recommendedName>
        <fullName evidence="9">UNC-50-like protein</fullName>
    </recommendedName>
</protein>
<evidence type="ECO:0000313" key="8">
    <source>
        <dbReference type="Proteomes" id="UP000612746"/>
    </source>
</evidence>
<accession>A0A8H7UJR5</accession>
<reference evidence="7" key="1">
    <citation type="submission" date="2020-12" db="EMBL/GenBank/DDBJ databases">
        <title>Metabolic potential, ecology and presence of endohyphal bacteria is reflected in genomic diversity of Mucoromycotina.</title>
        <authorList>
            <person name="Muszewska A."/>
            <person name="Okrasinska A."/>
            <person name="Steczkiewicz K."/>
            <person name="Drgas O."/>
            <person name="Orlowska M."/>
            <person name="Perlinska-Lenart U."/>
            <person name="Aleksandrzak-Piekarczyk T."/>
            <person name="Szatraj K."/>
            <person name="Zielenkiewicz U."/>
            <person name="Pilsyk S."/>
            <person name="Malc E."/>
            <person name="Mieczkowski P."/>
            <person name="Kruszewska J.S."/>
            <person name="Biernat P."/>
            <person name="Pawlowska J."/>
        </authorList>
    </citation>
    <scope>NUCLEOTIDE SEQUENCE</scope>
    <source>
        <strain evidence="7">WA0000051536</strain>
    </source>
</reference>
<feature type="transmembrane region" description="Helical" evidence="6">
    <location>
        <begin position="116"/>
        <end position="138"/>
    </location>
</feature>
<dbReference type="InterPro" id="IPR007881">
    <property type="entry name" value="UNC-50"/>
</dbReference>
<dbReference type="Proteomes" id="UP000612746">
    <property type="component" value="Unassembled WGS sequence"/>
</dbReference>
<feature type="transmembrane region" description="Helical" evidence="6">
    <location>
        <begin position="227"/>
        <end position="245"/>
    </location>
</feature>
<keyword evidence="3 6" id="KW-0812">Transmembrane</keyword>
<evidence type="ECO:0008006" key="9">
    <source>
        <dbReference type="Google" id="ProtNLM"/>
    </source>
</evidence>
<sequence length="258" mass="30057">MSLLPTANSNGQSASYPYDDHIRQVRRSSNPFPLILKRILRVPHMDFEFAMWQMAYLLIAPRRVYRNIYYHKQTKNQWARDDPAFLVLMSILLCTSAVAWGLVYGHGFLGICKMMLYMVFVDFLLFGSVVASVCWLFSNRFLRVTASHSIEQRVEWAYAFDVHCNAFFPVFLILYVVQFFFIPILVRSSWISLLIGNTMYFSSFAWYAYGTFLGYNALPFLVHSEIFLYPIGIFLILWVGSLFGFNISRTMLQAYFGS</sequence>
<dbReference type="EMBL" id="JAEPRA010000002">
    <property type="protein sequence ID" value="KAG2188526.1"/>
    <property type="molecule type" value="Genomic_DNA"/>
</dbReference>
<proteinExistence type="inferred from homology"/>
<comment type="caution">
    <text evidence="7">The sequence shown here is derived from an EMBL/GenBank/DDBJ whole genome shotgun (WGS) entry which is preliminary data.</text>
</comment>
<evidence type="ECO:0000256" key="3">
    <source>
        <dbReference type="ARBA" id="ARBA00022692"/>
    </source>
</evidence>
<dbReference type="PANTHER" id="PTHR12841">
    <property type="entry name" value="PROTEIN UNC-50 HOMOLOG"/>
    <property type="match status" value="1"/>
</dbReference>
<dbReference type="AlphaFoldDB" id="A0A8H7UJR5"/>
<feature type="transmembrane region" description="Helical" evidence="6">
    <location>
        <begin position="85"/>
        <end position="104"/>
    </location>
</feature>
<evidence type="ECO:0000313" key="7">
    <source>
        <dbReference type="EMBL" id="KAG2188526.1"/>
    </source>
</evidence>
<gene>
    <name evidence="7" type="ORF">INT44_001280</name>
</gene>
<comment type="similarity">
    <text evidence="2">Belongs to the unc-50 family.</text>
</comment>
<evidence type="ECO:0000256" key="4">
    <source>
        <dbReference type="ARBA" id="ARBA00022989"/>
    </source>
</evidence>
<evidence type="ECO:0000256" key="6">
    <source>
        <dbReference type="SAM" id="Phobius"/>
    </source>
</evidence>
<keyword evidence="4 6" id="KW-1133">Transmembrane helix</keyword>
<dbReference type="PANTHER" id="PTHR12841:SF6">
    <property type="entry name" value="PROTEIN UNC-50 HOMOLOG"/>
    <property type="match status" value="1"/>
</dbReference>
<feature type="transmembrane region" description="Helical" evidence="6">
    <location>
        <begin position="193"/>
        <end position="215"/>
    </location>
</feature>
<evidence type="ECO:0000256" key="5">
    <source>
        <dbReference type="ARBA" id="ARBA00023136"/>
    </source>
</evidence>
<keyword evidence="8" id="KW-1185">Reference proteome</keyword>
<dbReference type="Pfam" id="PF05216">
    <property type="entry name" value="UNC-50"/>
    <property type="match status" value="1"/>
</dbReference>
<organism evidence="7 8">
    <name type="scientific">Umbelopsis vinacea</name>
    <dbReference type="NCBI Taxonomy" id="44442"/>
    <lineage>
        <taxon>Eukaryota</taxon>
        <taxon>Fungi</taxon>
        <taxon>Fungi incertae sedis</taxon>
        <taxon>Mucoromycota</taxon>
        <taxon>Mucoromycotina</taxon>
        <taxon>Umbelopsidomycetes</taxon>
        <taxon>Umbelopsidales</taxon>
        <taxon>Umbelopsidaceae</taxon>
        <taxon>Umbelopsis</taxon>
    </lineage>
</organism>
<keyword evidence="5 6" id="KW-0472">Membrane</keyword>
<evidence type="ECO:0000256" key="1">
    <source>
        <dbReference type="ARBA" id="ARBA00004141"/>
    </source>
</evidence>